<reference evidence="2" key="1">
    <citation type="journal article" date="2019" name="Int. J. Syst. Evol. Microbiol.">
        <title>The Global Catalogue of Microorganisms (GCM) 10K type strain sequencing project: providing services to taxonomists for standard genome sequencing and annotation.</title>
        <authorList>
            <consortium name="The Broad Institute Genomics Platform"/>
            <consortium name="The Broad Institute Genome Sequencing Center for Infectious Disease"/>
            <person name="Wu L."/>
            <person name="Ma J."/>
        </authorList>
    </citation>
    <scope>NUCLEOTIDE SEQUENCE [LARGE SCALE GENOMIC DNA]</scope>
    <source>
        <strain evidence="2">CCUG 55074</strain>
    </source>
</reference>
<evidence type="ECO:0000313" key="1">
    <source>
        <dbReference type="EMBL" id="MFD1192793.1"/>
    </source>
</evidence>
<protein>
    <recommendedName>
        <fullName evidence="3">Flp pilus assembly protein, pilin Flp</fullName>
    </recommendedName>
</protein>
<name>A0ABW3T788_9CAUL</name>
<dbReference type="EMBL" id="JBHTLQ010000079">
    <property type="protein sequence ID" value="MFD1192793.1"/>
    <property type="molecule type" value="Genomic_DNA"/>
</dbReference>
<dbReference type="RefSeq" id="WP_377354752.1">
    <property type="nucleotide sequence ID" value="NZ_JBHTLQ010000079.1"/>
</dbReference>
<gene>
    <name evidence="1" type="ORF">ACFQ27_19550</name>
</gene>
<sequence>MKTVMGGVLARAPDLGRLTRALIALVKDERGLTTVEYSAAGGVLSAMIFVAASALRDAQAEAVASMFDHD</sequence>
<evidence type="ECO:0008006" key="3">
    <source>
        <dbReference type="Google" id="ProtNLM"/>
    </source>
</evidence>
<accession>A0ABW3T788</accession>
<evidence type="ECO:0000313" key="2">
    <source>
        <dbReference type="Proteomes" id="UP001597216"/>
    </source>
</evidence>
<dbReference type="Proteomes" id="UP001597216">
    <property type="component" value="Unassembled WGS sequence"/>
</dbReference>
<comment type="caution">
    <text evidence="1">The sequence shown here is derived from an EMBL/GenBank/DDBJ whole genome shotgun (WGS) entry which is preliminary data.</text>
</comment>
<proteinExistence type="predicted"/>
<keyword evidence="2" id="KW-1185">Reference proteome</keyword>
<organism evidence="1 2">
    <name type="scientific">Phenylobacterium conjunctum</name>
    <dbReference type="NCBI Taxonomy" id="1298959"/>
    <lineage>
        <taxon>Bacteria</taxon>
        <taxon>Pseudomonadati</taxon>
        <taxon>Pseudomonadota</taxon>
        <taxon>Alphaproteobacteria</taxon>
        <taxon>Caulobacterales</taxon>
        <taxon>Caulobacteraceae</taxon>
        <taxon>Phenylobacterium</taxon>
    </lineage>
</organism>